<dbReference type="InterPro" id="IPR005797">
    <property type="entry name" value="Cyt_b/b6_N"/>
</dbReference>
<evidence type="ECO:0000256" key="1">
    <source>
        <dbReference type="ARBA" id="ARBA00001971"/>
    </source>
</evidence>
<evidence type="ECO:0000256" key="2">
    <source>
        <dbReference type="ARBA" id="ARBA00012951"/>
    </source>
</evidence>
<sequence length="561" mass="60874">MPVDRRHRTTARHRAKVFVAQVDRRLRRTLGQQRVHLHWANLFGVVSVACMLVLAITGILLTFTYTPSSELVTYDGPHQPLVGTRVSKAFDSTMEISFEQAGGMLIRQTHHWAALVLPAAMIVQILALFFTGAFRRPRRASWVLLTLAFIAVLLAGWSGYALPDDMLSGTGLRIVEGVMLGIPVIGTWLVSWMFGGRFPGEIIENLYPVHVVIAPILVVVLLLVRARLGYRHGSPGPAGTGTAIQPALGLRLWPDAVVRAAGMTAITSAVLVLLGATSTISPIWAYGPTAAGDVGAGSQPDWYIGFLDGALRLVPVGWETEWFGWTWTFAILAPLAIIGVYFVLVIVYPFLESWITNDTTEHHVLDRPRNVPARTGIGVAGALFYGILWGAASADIVSTEFSISFETIITTLQVALIVGPALAFEVTRRICVGLQRKDREVLLHGHETGRIVRMPNGGYVEVHQPADAAERARLAVVPDPTRPARPDQDGRLTGSERLRGVLARQFGTGRVSIAPPQAELPPGEDQSPAQDVSGPQMIVPPTAKDSPTEHAHTTDGVARRP</sequence>
<feature type="transmembrane region" description="Helical" evidence="7">
    <location>
        <begin position="142"/>
        <end position="162"/>
    </location>
</feature>
<dbReference type="Pfam" id="PF13631">
    <property type="entry name" value="Cytochrom_B_N_2"/>
    <property type="match status" value="1"/>
</dbReference>
<evidence type="ECO:0000256" key="6">
    <source>
        <dbReference type="SAM" id="MobiDB-lite"/>
    </source>
</evidence>
<feature type="transmembrane region" description="Helical" evidence="7">
    <location>
        <begin position="371"/>
        <end position="391"/>
    </location>
</feature>
<feature type="transmembrane region" description="Helical" evidence="7">
    <location>
        <begin position="256"/>
        <end position="276"/>
    </location>
</feature>
<name>A0ABW5W0X6_9MICO</name>
<feature type="transmembrane region" description="Helical" evidence="7">
    <location>
        <begin position="403"/>
        <end position="424"/>
    </location>
</feature>
<dbReference type="PANTHER" id="PTHR19271">
    <property type="entry name" value="CYTOCHROME B"/>
    <property type="match status" value="1"/>
</dbReference>
<gene>
    <name evidence="9" type="ORF">ACFS27_26410</name>
</gene>
<dbReference type="EMBL" id="JBHUOG010000002">
    <property type="protein sequence ID" value="MFD2797119.1"/>
    <property type="molecule type" value="Genomic_DNA"/>
</dbReference>
<accession>A0ABW5W0X6</accession>
<evidence type="ECO:0000259" key="8">
    <source>
        <dbReference type="PROSITE" id="PS51002"/>
    </source>
</evidence>
<comment type="catalytic activity">
    <reaction evidence="4">
        <text>a quinol + 2 Fe(III)-[cytochrome c](out) = a quinone + 2 Fe(II)-[cytochrome c](out) + 2 H(+)(out)</text>
        <dbReference type="Rhea" id="RHEA:11484"/>
        <dbReference type="Rhea" id="RHEA-COMP:10350"/>
        <dbReference type="Rhea" id="RHEA-COMP:14399"/>
        <dbReference type="ChEBI" id="CHEBI:15378"/>
        <dbReference type="ChEBI" id="CHEBI:24646"/>
        <dbReference type="ChEBI" id="CHEBI:29033"/>
        <dbReference type="ChEBI" id="CHEBI:29034"/>
        <dbReference type="ChEBI" id="CHEBI:132124"/>
        <dbReference type="EC" id="7.1.1.8"/>
    </reaction>
</comment>
<evidence type="ECO:0000313" key="10">
    <source>
        <dbReference type="Proteomes" id="UP001597479"/>
    </source>
</evidence>
<evidence type="ECO:0000256" key="3">
    <source>
        <dbReference type="ARBA" id="ARBA00016116"/>
    </source>
</evidence>
<keyword evidence="10" id="KW-1185">Reference proteome</keyword>
<dbReference type="PANTHER" id="PTHR19271:SF16">
    <property type="entry name" value="CYTOCHROME B"/>
    <property type="match status" value="1"/>
</dbReference>
<feature type="domain" description="Cytochrome b/b6 N-terminal region profile" evidence="8">
    <location>
        <begin position="18"/>
        <end position="238"/>
    </location>
</feature>
<feature type="transmembrane region" description="Helical" evidence="7">
    <location>
        <begin position="112"/>
        <end position="130"/>
    </location>
</feature>
<dbReference type="InterPro" id="IPR016174">
    <property type="entry name" value="Di-haem_cyt_TM"/>
</dbReference>
<feature type="transmembrane region" description="Helical" evidence="7">
    <location>
        <begin position="206"/>
        <end position="224"/>
    </location>
</feature>
<evidence type="ECO:0000313" key="9">
    <source>
        <dbReference type="EMBL" id="MFD2797119.1"/>
    </source>
</evidence>
<protein>
    <recommendedName>
        <fullName evidence="3">Cytochrome bc1 complex cytochrome b subunit</fullName>
        <ecNumber evidence="2">7.1.1.8</ecNumber>
    </recommendedName>
    <alternativeName>
        <fullName evidence="5">Cytochrome bc1 reductase complex subunit QcrB</fullName>
    </alternativeName>
</protein>
<reference evidence="10" key="1">
    <citation type="journal article" date="2019" name="Int. J. Syst. Evol. Microbiol.">
        <title>The Global Catalogue of Microorganisms (GCM) 10K type strain sequencing project: providing services to taxonomists for standard genome sequencing and annotation.</title>
        <authorList>
            <consortium name="The Broad Institute Genomics Platform"/>
            <consortium name="The Broad Institute Genome Sequencing Center for Infectious Disease"/>
            <person name="Wu L."/>
            <person name="Ma J."/>
        </authorList>
    </citation>
    <scope>NUCLEOTIDE SEQUENCE [LARGE SCALE GENOMIC DNA]</scope>
    <source>
        <strain evidence="10">CCM 7044</strain>
    </source>
</reference>
<feature type="transmembrane region" description="Helical" evidence="7">
    <location>
        <begin position="322"/>
        <end position="351"/>
    </location>
</feature>
<evidence type="ECO:0000256" key="7">
    <source>
        <dbReference type="SAM" id="Phobius"/>
    </source>
</evidence>
<dbReference type="EC" id="7.1.1.8" evidence="2"/>
<dbReference type="InterPro" id="IPR027387">
    <property type="entry name" value="Cytb/b6-like_sf"/>
</dbReference>
<dbReference type="SUPFAM" id="SSF81342">
    <property type="entry name" value="Transmembrane di-heme cytochromes"/>
    <property type="match status" value="1"/>
</dbReference>
<feature type="region of interest" description="Disordered" evidence="6">
    <location>
        <begin position="506"/>
        <end position="561"/>
    </location>
</feature>
<dbReference type="SUPFAM" id="SSF81648">
    <property type="entry name" value="a domain/subunit of cytochrome bc1 complex (Ubiquinol-cytochrome c reductase)"/>
    <property type="match status" value="1"/>
</dbReference>
<dbReference type="RefSeq" id="WP_377189893.1">
    <property type="nucleotide sequence ID" value="NZ_JBHUOG010000002.1"/>
</dbReference>
<dbReference type="Proteomes" id="UP001597479">
    <property type="component" value="Unassembled WGS sequence"/>
</dbReference>
<dbReference type="Gene3D" id="1.20.810.10">
    <property type="entry name" value="Cytochrome Bc1 Complex, Chain C"/>
    <property type="match status" value="1"/>
</dbReference>
<feature type="transmembrane region" description="Helical" evidence="7">
    <location>
        <begin position="42"/>
        <end position="65"/>
    </location>
</feature>
<comment type="caution">
    <text evidence="9">The sequence shown here is derived from an EMBL/GenBank/DDBJ whole genome shotgun (WGS) entry which is preliminary data.</text>
</comment>
<organism evidence="9 10">
    <name type="scientific">Promicromonospora vindobonensis</name>
    <dbReference type="NCBI Taxonomy" id="195748"/>
    <lineage>
        <taxon>Bacteria</taxon>
        <taxon>Bacillati</taxon>
        <taxon>Actinomycetota</taxon>
        <taxon>Actinomycetes</taxon>
        <taxon>Micrococcales</taxon>
        <taxon>Promicromonosporaceae</taxon>
        <taxon>Promicromonospora</taxon>
    </lineage>
</organism>
<keyword evidence="7" id="KW-1133">Transmembrane helix</keyword>
<dbReference type="InterPro" id="IPR036150">
    <property type="entry name" value="Cyt_b/b6_C_sf"/>
</dbReference>
<evidence type="ECO:0000256" key="5">
    <source>
        <dbReference type="ARBA" id="ARBA00029568"/>
    </source>
</evidence>
<comment type="cofactor">
    <cofactor evidence="1">
        <name>heme</name>
        <dbReference type="ChEBI" id="CHEBI:30413"/>
    </cofactor>
</comment>
<proteinExistence type="predicted"/>
<evidence type="ECO:0000256" key="4">
    <source>
        <dbReference type="ARBA" id="ARBA00029351"/>
    </source>
</evidence>
<dbReference type="PROSITE" id="PS51002">
    <property type="entry name" value="CYTB_NTER"/>
    <property type="match status" value="1"/>
</dbReference>
<keyword evidence="7" id="KW-0812">Transmembrane</keyword>
<keyword evidence="7" id="KW-0472">Membrane</keyword>